<keyword evidence="4" id="KW-0804">Transcription</keyword>
<evidence type="ECO:0000256" key="1">
    <source>
        <dbReference type="ARBA" id="ARBA00022679"/>
    </source>
</evidence>
<protein>
    <submittedName>
        <fullName evidence="6">Transcriptional regulator</fullName>
    </submittedName>
</protein>
<dbReference type="SUPFAM" id="SSF55781">
    <property type="entry name" value="GAF domain-like"/>
    <property type="match status" value="1"/>
</dbReference>
<dbReference type="PIRSF" id="PIRSF036625">
    <property type="entry name" value="GAF_ANTAR"/>
    <property type="match status" value="1"/>
</dbReference>
<dbReference type="SUPFAM" id="SSF52172">
    <property type="entry name" value="CheY-like"/>
    <property type="match status" value="1"/>
</dbReference>
<evidence type="ECO:0000313" key="7">
    <source>
        <dbReference type="Proteomes" id="UP000641514"/>
    </source>
</evidence>
<dbReference type="InterPro" id="IPR029016">
    <property type="entry name" value="GAF-like_dom_sf"/>
</dbReference>
<proteinExistence type="predicted"/>
<dbReference type="SMART" id="SM01012">
    <property type="entry name" value="ANTAR"/>
    <property type="match status" value="1"/>
</dbReference>
<dbReference type="InterPro" id="IPR036388">
    <property type="entry name" value="WH-like_DNA-bd_sf"/>
</dbReference>
<evidence type="ECO:0000259" key="5">
    <source>
        <dbReference type="PROSITE" id="PS50921"/>
    </source>
</evidence>
<dbReference type="InterPro" id="IPR003018">
    <property type="entry name" value="GAF"/>
</dbReference>
<dbReference type="GO" id="GO:0016301">
    <property type="term" value="F:kinase activity"/>
    <property type="evidence" value="ECO:0007669"/>
    <property type="project" value="UniProtKB-KW"/>
</dbReference>
<dbReference type="Pfam" id="PF13185">
    <property type="entry name" value="GAF_2"/>
    <property type="match status" value="1"/>
</dbReference>
<comment type="caution">
    <text evidence="6">The sequence shown here is derived from an EMBL/GenBank/DDBJ whole genome shotgun (WGS) entry which is preliminary data.</text>
</comment>
<dbReference type="AlphaFoldDB" id="A0A916U0Z1"/>
<reference evidence="6" key="2">
    <citation type="submission" date="2020-09" db="EMBL/GenBank/DDBJ databases">
        <authorList>
            <person name="Sun Q."/>
            <person name="Zhou Y."/>
        </authorList>
    </citation>
    <scope>NUCLEOTIDE SEQUENCE</scope>
    <source>
        <strain evidence="6">CGMCC 1.15478</strain>
    </source>
</reference>
<dbReference type="Pfam" id="PF03861">
    <property type="entry name" value="ANTAR"/>
    <property type="match status" value="1"/>
</dbReference>
<dbReference type="Gene3D" id="3.30.450.40">
    <property type="match status" value="1"/>
</dbReference>
<evidence type="ECO:0000313" key="6">
    <source>
        <dbReference type="EMBL" id="GGC55373.1"/>
    </source>
</evidence>
<dbReference type="Gene3D" id="1.10.10.10">
    <property type="entry name" value="Winged helix-like DNA-binding domain superfamily/Winged helix DNA-binding domain"/>
    <property type="match status" value="1"/>
</dbReference>
<reference evidence="6" key="1">
    <citation type="journal article" date="2014" name="Int. J. Syst. Evol. Microbiol.">
        <title>Complete genome sequence of Corynebacterium casei LMG S-19264T (=DSM 44701T), isolated from a smear-ripened cheese.</title>
        <authorList>
            <consortium name="US DOE Joint Genome Institute (JGI-PGF)"/>
            <person name="Walter F."/>
            <person name="Albersmeier A."/>
            <person name="Kalinowski J."/>
            <person name="Ruckert C."/>
        </authorList>
    </citation>
    <scope>NUCLEOTIDE SEQUENCE</scope>
    <source>
        <strain evidence="6">CGMCC 1.15478</strain>
    </source>
</reference>
<keyword evidence="3" id="KW-0805">Transcription regulation</keyword>
<dbReference type="PROSITE" id="PS50921">
    <property type="entry name" value="ANTAR"/>
    <property type="match status" value="1"/>
</dbReference>
<gene>
    <name evidence="6" type="ORF">GCM10011410_04700</name>
</gene>
<evidence type="ECO:0000256" key="2">
    <source>
        <dbReference type="ARBA" id="ARBA00022777"/>
    </source>
</evidence>
<keyword evidence="7" id="KW-1185">Reference proteome</keyword>
<organism evidence="6 7">
    <name type="scientific">Hoyosella rhizosphaerae</name>
    <dbReference type="NCBI Taxonomy" id="1755582"/>
    <lineage>
        <taxon>Bacteria</taxon>
        <taxon>Bacillati</taxon>
        <taxon>Actinomycetota</taxon>
        <taxon>Actinomycetes</taxon>
        <taxon>Mycobacteriales</taxon>
        <taxon>Hoyosellaceae</taxon>
        <taxon>Hoyosella</taxon>
    </lineage>
</organism>
<dbReference type="Proteomes" id="UP000641514">
    <property type="component" value="Unassembled WGS sequence"/>
</dbReference>
<accession>A0A916U0Z1</accession>
<dbReference type="RefSeq" id="WP_229675681.1">
    <property type="nucleotide sequence ID" value="NZ_BMJH01000001.1"/>
</dbReference>
<feature type="domain" description="ANTAR" evidence="5">
    <location>
        <begin position="157"/>
        <end position="218"/>
    </location>
</feature>
<dbReference type="InterPro" id="IPR011006">
    <property type="entry name" value="CheY-like_superfamily"/>
</dbReference>
<dbReference type="EMBL" id="BMJH01000001">
    <property type="protein sequence ID" value="GGC55373.1"/>
    <property type="molecule type" value="Genomic_DNA"/>
</dbReference>
<evidence type="ECO:0000256" key="3">
    <source>
        <dbReference type="ARBA" id="ARBA00023015"/>
    </source>
</evidence>
<keyword evidence="2" id="KW-0418">Kinase</keyword>
<sequence length="234" mass="25380">MHLRIAELARAMHGRSSADLTAVLQQTTNAAVVHVPGARHAGITLITGRREIESVAPTDECAALLDEIQRRHREGPCLASAWDHQIVRMNDYANDTRWPEFVATSIRETPVRASLCFQLFTQNKLLGALNIHADQPNAFSDVAVEVGMVLAAHAAVALGTARRDGEFRSALATRDVIGQAKGILMERYKIDATEAFQLLVGLSQDTNCSLAAVSEELVSTNIPERSSDSAAQLD</sequence>
<dbReference type="SMART" id="SM00065">
    <property type="entry name" value="GAF"/>
    <property type="match status" value="1"/>
</dbReference>
<dbReference type="InterPro" id="IPR005561">
    <property type="entry name" value="ANTAR"/>
</dbReference>
<keyword evidence="1" id="KW-0808">Transferase</keyword>
<dbReference type="GO" id="GO:0003723">
    <property type="term" value="F:RNA binding"/>
    <property type="evidence" value="ECO:0007669"/>
    <property type="project" value="InterPro"/>
</dbReference>
<evidence type="ECO:0000256" key="4">
    <source>
        <dbReference type="ARBA" id="ARBA00023163"/>
    </source>
</evidence>
<dbReference type="InterPro" id="IPR012074">
    <property type="entry name" value="GAF_ANTAR"/>
</dbReference>
<name>A0A916U0Z1_9ACTN</name>